<dbReference type="InterPro" id="IPR050258">
    <property type="entry name" value="Leguminous_Lectin"/>
</dbReference>
<evidence type="ECO:0000256" key="1">
    <source>
        <dbReference type="ARBA" id="ARBA00007606"/>
    </source>
</evidence>
<name>A0AAD8JRY5_TARER</name>
<dbReference type="AlphaFoldDB" id="A0AAD8JRY5"/>
<dbReference type="PANTHER" id="PTHR32401:SF51">
    <property type="entry name" value="NON-SPECIFIC SERINE_THREONINE PROTEIN KINASE"/>
    <property type="match status" value="1"/>
</dbReference>
<dbReference type="EMBL" id="JAUHHV010000010">
    <property type="protein sequence ID" value="KAK1409685.1"/>
    <property type="molecule type" value="Genomic_DNA"/>
</dbReference>
<evidence type="ECO:0000259" key="4">
    <source>
        <dbReference type="Pfam" id="PF00139"/>
    </source>
</evidence>
<keyword evidence="6" id="KW-1185">Reference proteome</keyword>
<evidence type="ECO:0000313" key="6">
    <source>
        <dbReference type="Proteomes" id="UP001229421"/>
    </source>
</evidence>
<feature type="domain" description="Legume lectin" evidence="4">
    <location>
        <begin position="95"/>
        <end position="226"/>
    </location>
</feature>
<proteinExistence type="inferred from homology"/>
<feature type="transmembrane region" description="Helical" evidence="3">
    <location>
        <begin position="48"/>
        <end position="69"/>
    </location>
</feature>
<reference evidence="5" key="1">
    <citation type="journal article" date="2023" name="bioRxiv">
        <title>Improved chromosome-level genome assembly for marigold (Tagetes erecta).</title>
        <authorList>
            <person name="Jiang F."/>
            <person name="Yuan L."/>
            <person name="Wang S."/>
            <person name="Wang H."/>
            <person name="Xu D."/>
            <person name="Wang A."/>
            <person name="Fan W."/>
        </authorList>
    </citation>
    <scope>NUCLEOTIDE SEQUENCE</scope>
    <source>
        <strain evidence="5">WSJ</strain>
        <tissue evidence="5">Leaf</tissue>
    </source>
</reference>
<protein>
    <recommendedName>
        <fullName evidence="4">Legume lectin domain-containing protein</fullName>
    </recommendedName>
</protein>
<dbReference type="PANTHER" id="PTHR32401">
    <property type="entry name" value="CONCANAVALIN A-LIKE LECTIN FAMILY PROTEIN"/>
    <property type="match status" value="1"/>
</dbReference>
<dbReference type="Pfam" id="PF00139">
    <property type="entry name" value="Lectin_legB"/>
    <property type="match status" value="1"/>
</dbReference>
<keyword evidence="3" id="KW-0472">Membrane</keyword>
<dbReference type="Gene3D" id="2.60.120.200">
    <property type="match status" value="1"/>
</dbReference>
<dbReference type="SUPFAM" id="SSF49899">
    <property type="entry name" value="Concanavalin A-like lectins/glucanases"/>
    <property type="match status" value="1"/>
</dbReference>
<keyword evidence="3" id="KW-1133">Transmembrane helix</keyword>
<evidence type="ECO:0000313" key="5">
    <source>
        <dbReference type="EMBL" id="KAK1409685.1"/>
    </source>
</evidence>
<dbReference type="Proteomes" id="UP001229421">
    <property type="component" value="Unassembled WGS sequence"/>
</dbReference>
<dbReference type="InterPro" id="IPR013320">
    <property type="entry name" value="ConA-like_dom_sf"/>
</dbReference>
<organism evidence="5 6">
    <name type="scientific">Tagetes erecta</name>
    <name type="common">African marigold</name>
    <dbReference type="NCBI Taxonomy" id="13708"/>
    <lineage>
        <taxon>Eukaryota</taxon>
        <taxon>Viridiplantae</taxon>
        <taxon>Streptophyta</taxon>
        <taxon>Embryophyta</taxon>
        <taxon>Tracheophyta</taxon>
        <taxon>Spermatophyta</taxon>
        <taxon>Magnoliopsida</taxon>
        <taxon>eudicotyledons</taxon>
        <taxon>Gunneridae</taxon>
        <taxon>Pentapetalae</taxon>
        <taxon>asterids</taxon>
        <taxon>campanulids</taxon>
        <taxon>Asterales</taxon>
        <taxon>Asteraceae</taxon>
        <taxon>Asteroideae</taxon>
        <taxon>Heliantheae alliance</taxon>
        <taxon>Tageteae</taxon>
        <taxon>Tagetes</taxon>
    </lineage>
</organism>
<keyword evidence="2" id="KW-0430">Lectin</keyword>
<evidence type="ECO:0000256" key="3">
    <source>
        <dbReference type="SAM" id="Phobius"/>
    </source>
</evidence>
<comment type="similarity">
    <text evidence="1">Belongs to the leguminous lectin family.</text>
</comment>
<dbReference type="InterPro" id="IPR001220">
    <property type="entry name" value="Legume_lectin_dom"/>
</dbReference>
<accession>A0AAD8JRY5</accession>
<sequence length="250" mass="27677">MGFFLENLTDREVRTPDHHCKTGCLQPARLESLDSPHKEFGWSGSSTIMIFIQPHLLHLLLILFAFLFVSSTAGDDDDDGFCFIFNDSELVGAREITPNGDINHYQSQMSGLAHTFYSLPLRFKSSNSSHVFSFSTSFVFGIVPETTLYTFHGMTFAIAPSKAAIINSSASEYLGLFNRTNDGNTSNHILALELDTFKNLELSDIDSNHVGLDINSVVSVFATTASRLLPPKWGFYKPNSFKLTTNSSLG</sequence>
<evidence type="ECO:0000256" key="2">
    <source>
        <dbReference type="ARBA" id="ARBA00022734"/>
    </source>
</evidence>
<comment type="caution">
    <text evidence="5">The sequence shown here is derived from an EMBL/GenBank/DDBJ whole genome shotgun (WGS) entry which is preliminary data.</text>
</comment>
<keyword evidence="3" id="KW-0812">Transmembrane</keyword>
<gene>
    <name evidence="5" type="ORF">QVD17_36214</name>
</gene>
<dbReference type="GO" id="GO:0030246">
    <property type="term" value="F:carbohydrate binding"/>
    <property type="evidence" value="ECO:0007669"/>
    <property type="project" value="UniProtKB-KW"/>
</dbReference>
<dbReference type="CDD" id="cd06899">
    <property type="entry name" value="lectin_legume_LecRK_Arcelin_ConA"/>
    <property type="match status" value="1"/>
</dbReference>